<protein>
    <recommendedName>
        <fullName evidence="9">Transport permease protein</fullName>
    </recommendedName>
</protein>
<evidence type="ECO:0000256" key="8">
    <source>
        <dbReference type="ARBA" id="ARBA00023136"/>
    </source>
</evidence>
<dbReference type="PANTHER" id="PTHR30413:SF8">
    <property type="entry name" value="TRANSPORT PERMEASE PROTEIN"/>
    <property type="match status" value="1"/>
</dbReference>
<dbReference type="InterPro" id="IPR013525">
    <property type="entry name" value="ABC2_TM"/>
</dbReference>
<dbReference type="GO" id="GO:0140359">
    <property type="term" value="F:ABC-type transporter activity"/>
    <property type="evidence" value="ECO:0007669"/>
    <property type="project" value="InterPro"/>
</dbReference>
<comment type="subcellular location">
    <subcellularLocation>
        <location evidence="1">Cell inner membrane</location>
        <topology evidence="1">Multi-pass membrane protein</topology>
    </subcellularLocation>
    <subcellularLocation>
        <location evidence="9">Cell membrane</location>
        <topology evidence="9">Multi-pass membrane protein</topology>
    </subcellularLocation>
</comment>
<evidence type="ECO:0000313" key="11">
    <source>
        <dbReference type="EMBL" id="OGG11755.1"/>
    </source>
</evidence>
<evidence type="ECO:0000259" key="10">
    <source>
        <dbReference type="PROSITE" id="PS51012"/>
    </source>
</evidence>
<keyword evidence="6 9" id="KW-0812">Transmembrane</keyword>
<evidence type="ECO:0000256" key="3">
    <source>
        <dbReference type="ARBA" id="ARBA00022448"/>
    </source>
</evidence>
<dbReference type="Proteomes" id="UP000177268">
    <property type="component" value="Unassembled WGS sequence"/>
</dbReference>
<dbReference type="STRING" id="1798370.A2Z00_05305"/>
<dbReference type="EMBL" id="MFIZ01000016">
    <property type="protein sequence ID" value="OGG11755.1"/>
    <property type="molecule type" value="Genomic_DNA"/>
</dbReference>
<dbReference type="GO" id="GO:0015920">
    <property type="term" value="P:lipopolysaccharide transport"/>
    <property type="evidence" value="ECO:0007669"/>
    <property type="project" value="TreeGrafter"/>
</dbReference>
<dbReference type="Pfam" id="PF01061">
    <property type="entry name" value="ABC2_membrane"/>
    <property type="match status" value="1"/>
</dbReference>
<proteinExistence type="inferred from homology"/>
<evidence type="ECO:0000256" key="5">
    <source>
        <dbReference type="ARBA" id="ARBA00022519"/>
    </source>
</evidence>
<evidence type="ECO:0000313" key="12">
    <source>
        <dbReference type="Proteomes" id="UP000177268"/>
    </source>
</evidence>
<dbReference type="InterPro" id="IPR047817">
    <property type="entry name" value="ABC2_TM_bact-type"/>
</dbReference>
<dbReference type="AlphaFoldDB" id="A0A1F5ZHE1"/>
<keyword evidence="4 9" id="KW-1003">Cell membrane</keyword>
<reference evidence="11 12" key="1">
    <citation type="journal article" date="2016" name="Nat. Commun.">
        <title>Thousands of microbial genomes shed light on interconnected biogeochemical processes in an aquifer system.</title>
        <authorList>
            <person name="Anantharaman K."/>
            <person name="Brown C.T."/>
            <person name="Hug L.A."/>
            <person name="Sharon I."/>
            <person name="Castelle C.J."/>
            <person name="Probst A.J."/>
            <person name="Thomas B.C."/>
            <person name="Singh A."/>
            <person name="Wilkins M.J."/>
            <person name="Karaoz U."/>
            <person name="Brodie E.L."/>
            <person name="Williams K.H."/>
            <person name="Hubbard S.S."/>
            <person name="Banfield J.F."/>
        </authorList>
    </citation>
    <scope>NUCLEOTIDE SEQUENCE [LARGE SCALE GENOMIC DNA]</scope>
</reference>
<dbReference type="GO" id="GO:0043190">
    <property type="term" value="C:ATP-binding cassette (ABC) transporter complex"/>
    <property type="evidence" value="ECO:0007669"/>
    <property type="project" value="InterPro"/>
</dbReference>
<dbReference type="InterPro" id="IPR000412">
    <property type="entry name" value="ABC_2_transport"/>
</dbReference>
<feature type="transmembrane region" description="Helical" evidence="9">
    <location>
        <begin position="28"/>
        <end position="53"/>
    </location>
</feature>
<keyword evidence="7 9" id="KW-1133">Transmembrane helix</keyword>
<comment type="similarity">
    <text evidence="2 9">Belongs to the ABC-2 integral membrane protein family.</text>
</comment>
<organism evidence="11 12">
    <name type="scientific">Candidatus Gottesmanbacteria bacterium RBG_13_45_10</name>
    <dbReference type="NCBI Taxonomy" id="1798370"/>
    <lineage>
        <taxon>Bacteria</taxon>
        <taxon>Candidatus Gottesmaniibacteriota</taxon>
    </lineage>
</organism>
<evidence type="ECO:0000256" key="9">
    <source>
        <dbReference type="RuleBase" id="RU361157"/>
    </source>
</evidence>
<evidence type="ECO:0000256" key="6">
    <source>
        <dbReference type="ARBA" id="ARBA00022692"/>
    </source>
</evidence>
<dbReference type="PROSITE" id="PS51012">
    <property type="entry name" value="ABC_TM2"/>
    <property type="match status" value="1"/>
</dbReference>
<keyword evidence="5" id="KW-0997">Cell inner membrane</keyword>
<name>A0A1F5ZHE1_9BACT</name>
<comment type="caution">
    <text evidence="11">The sequence shown here is derived from an EMBL/GenBank/DDBJ whole genome shotgun (WGS) entry which is preliminary data.</text>
</comment>
<feature type="transmembrane region" description="Helical" evidence="9">
    <location>
        <begin position="168"/>
        <end position="191"/>
    </location>
</feature>
<accession>A0A1F5ZHE1</accession>
<dbReference type="PANTHER" id="PTHR30413">
    <property type="entry name" value="INNER MEMBRANE TRANSPORT PERMEASE"/>
    <property type="match status" value="1"/>
</dbReference>
<feature type="domain" description="ABC transmembrane type-2" evidence="10">
    <location>
        <begin position="29"/>
        <end position="247"/>
    </location>
</feature>
<feature type="transmembrane region" description="Helical" evidence="9">
    <location>
        <begin position="59"/>
        <end position="78"/>
    </location>
</feature>
<keyword evidence="8 9" id="KW-0472">Membrane</keyword>
<dbReference type="PRINTS" id="PR00164">
    <property type="entry name" value="ABC2TRNSPORT"/>
</dbReference>
<evidence type="ECO:0000256" key="1">
    <source>
        <dbReference type="ARBA" id="ARBA00004429"/>
    </source>
</evidence>
<sequence length="255" mass="29464">MKHDAHHFLELLVAMTAKELRTRYRYTVLGFLWLVANPLLQMLVIGFVFTFFIKEPIVHYYYYLFIGLLVWNFFSVSLSKATPSIVFERSLIKKARFPYAIIPLSIILSNLVHLLLAMILYIIPVMFLGTVTPATFLLASVALCLLVMFTVGLSLLTSALNVRFRDIAFFVQAALVIWFYATPIIYSFMIIPRTFIWLWRLNPMTSILQLFQHAFIDYPAPGPAMLTANITVIIVIFVTGVVMFRRESKNFDDWI</sequence>
<keyword evidence="3 9" id="KW-0813">Transport</keyword>
<evidence type="ECO:0000256" key="7">
    <source>
        <dbReference type="ARBA" id="ARBA00022989"/>
    </source>
</evidence>
<evidence type="ECO:0000256" key="4">
    <source>
        <dbReference type="ARBA" id="ARBA00022475"/>
    </source>
</evidence>
<feature type="transmembrane region" description="Helical" evidence="9">
    <location>
        <begin position="224"/>
        <end position="244"/>
    </location>
</feature>
<feature type="transmembrane region" description="Helical" evidence="9">
    <location>
        <begin position="135"/>
        <end position="156"/>
    </location>
</feature>
<feature type="transmembrane region" description="Helical" evidence="9">
    <location>
        <begin position="99"/>
        <end position="123"/>
    </location>
</feature>
<gene>
    <name evidence="11" type="ORF">A2Z00_05305</name>
</gene>
<evidence type="ECO:0000256" key="2">
    <source>
        <dbReference type="ARBA" id="ARBA00007783"/>
    </source>
</evidence>